<dbReference type="EMBL" id="JBHLVO010000007">
    <property type="protein sequence ID" value="MFC0271920.1"/>
    <property type="molecule type" value="Genomic_DNA"/>
</dbReference>
<dbReference type="InterPro" id="IPR007554">
    <property type="entry name" value="Glycerophosphate_synth"/>
</dbReference>
<reference evidence="1 2" key="1">
    <citation type="submission" date="2024-09" db="EMBL/GenBank/DDBJ databases">
        <authorList>
            <person name="Sun Q."/>
            <person name="Mori K."/>
        </authorList>
    </citation>
    <scope>NUCLEOTIDE SEQUENCE [LARGE SCALE GENOMIC DNA]</scope>
    <source>
        <strain evidence="1 2">CCM 7228</strain>
    </source>
</reference>
<sequence>MKISQLFSEIKNTFTYELWVKPLASHNIDNEMRTGTSGIRGQRYIIAPGDGGNGSQAGVGLSIGINGVSIYEHTLSHLPATLVYEGNVRDWNHIAIVYKEKTPFLYLNGEFIKKGLTSSIENVVPSGYFGALEPYGYFIGQLADLRIWNHARTEDQIKVNMNRKLTGKENGLYRYWSFKNNENNVTTLSTLYNKYPDYILNHLDLLKLFGILNSDCLDGSFYRSNKKEPFDSNKININWYQTDVLIDFGYYRKDYEELLYPLANSLIKKGKSVSLLIYKFASPPTTILSDKVNIIYKEHLDDQYRINKQANTLYKTNLAPSIDKWCKDFQINGEKRLLFERIYRSYAVENIRSKTLLNLLKPRCVLGIHFLMNPGSIDAINFFSESTPIKNILVQHGFFGRNLLHPHDFKGADIVILWGDFHQKLLNNLPISPNSVVIGNPKLELKFKKYNTKQNIQIEKNITKILYVFSTSPEQDPSCRSNLNIFIQAIKKLSNIKVLYKLHPSFPSTHLSNYLKNNAIHPDEIFKGEDVYNAINISDIIVGDFSTSIFEAAALNKPVIQIASSNTDTPFVVLNHVKNSKELIEVINNLRTDSAFMNKFSSIQKNSIKELFNLIDGTSDKITDFIIDLITFK</sequence>
<comment type="caution">
    <text evidence="1">The sequence shown here is derived from an EMBL/GenBank/DDBJ whole genome shotgun (WGS) entry which is preliminary data.</text>
</comment>
<accession>A0ABV6GE13</accession>
<gene>
    <name evidence="1" type="ORF">ACFFIX_10705</name>
</gene>
<dbReference type="InterPro" id="IPR043148">
    <property type="entry name" value="TagF_C"/>
</dbReference>
<dbReference type="SUPFAM" id="SSF53756">
    <property type="entry name" value="UDP-Glycosyltransferase/glycogen phosphorylase"/>
    <property type="match status" value="1"/>
</dbReference>
<name>A0ABV6GE13_9BACI</name>
<evidence type="ECO:0000313" key="1">
    <source>
        <dbReference type="EMBL" id="MFC0271920.1"/>
    </source>
</evidence>
<protein>
    <submittedName>
        <fullName evidence="1">LamG-like jellyroll fold domain-containing protein</fullName>
    </submittedName>
</protein>
<keyword evidence="2" id="KW-1185">Reference proteome</keyword>
<dbReference type="Gene3D" id="2.60.120.200">
    <property type="match status" value="1"/>
</dbReference>
<dbReference type="Gene3D" id="3.40.50.12580">
    <property type="match status" value="1"/>
</dbReference>
<dbReference type="SUPFAM" id="SSF49899">
    <property type="entry name" value="Concanavalin A-like lectins/glucanases"/>
    <property type="match status" value="1"/>
</dbReference>
<dbReference type="Pfam" id="PF13385">
    <property type="entry name" value="Laminin_G_3"/>
    <property type="match status" value="1"/>
</dbReference>
<dbReference type="RefSeq" id="WP_378933704.1">
    <property type="nucleotide sequence ID" value="NZ_JBHLVO010000007.1"/>
</dbReference>
<dbReference type="Pfam" id="PF04464">
    <property type="entry name" value="Glyphos_transf"/>
    <property type="match status" value="1"/>
</dbReference>
<organism evidence="1 2">
    <name type="scientific">Metabacillus herbersteinensis</name>
    <dbReference type="NCBI Taxonomy" id="283816"/>
    <lineage>
        <taxon>Bacteria</taxon>
        <taxon>Bacillati</taxon>
        <taxon>Bacillota</taxon>
        <taxon>Bacilli</taxon>
        <taxon>Bacillales</taxon>
        <taxon>Bacillaceae</taxon>
        <taxon>Metabacillus</taxon>
    </lineage>
</organism>
<dbReference type="InterPro" id="IPR013320">
    <property type="entry name" value="ConA-like_dom_sf"/>
</dbReference>
<dbReference type="Proteomes" id="UP001589854">
    <property type="component" value="Unassembled WGS sequence"/>
</dbReference>
<proteinExistence type="predicted"/>
<evidence type="ECO:0000313" key="2">
    <source>
        <dbReference type="Proteomes" id="UP001589854"/>
    </source>
</evidence>